<dbReference type="PANTHER" id="PTHR36109:SF2">
    <property type="entry name" value="MEMBRANE PROTEIN"/>
    <property type="match status" value="1"/>
</dbReference>
<dbReference type="EMBL" id="CP035704">
    <property type="protein sequence ID" value="QBB71647.1"/>
    <property type="molecule type" value="Genomic_DNA"/>
</dbReference>
<dbReference type="Proteomes" id="UP000291562">
    <property type="component" value="Chromosome"/>
</dbReference>
<dbReference type="InterPro" id="IPR052948">
    <property type="entry name" value="Low_temp-induced_all0457"/>
</dbReference>
<gene>
    <name evidence="2" type="ORF">ELE36_15480</name>
</gene>
<reference evidence="2 3" key="1">
    <citation type="submission" date="2019-01" db="EMBL/GenBank/DDBJ databases">
        <title>Pseudolysobacter antarctica gen. nov., sp. nov., isolated from Fildes Peninsula, Antarctica.</title>
        <authorList>
            <person name="Wei Z."/>
            <person name="Peng F."/>
        </authorList>
    </citation>
    <scope>NUCLEOTIDE SEQUENCE [LARGE SCALE GENOMIC DNA]</scope>
    <source>
        <strain evidence="2 3">AQ6-296</strain>
    </source>
</reference>
<keyword evidence="3" id="KW-1185">Reference proteome</keyword>
<proteinExistence type="predicted"/>
<dbReference type="AlphaFoldDB" id="A0A411HMI3"/>
<keyword evidence="1" id="KW-1133">Transmembrane helix</keyword>
<dbReference type="RefSeq" id="WP_129834855.1">
    <property type="nucleotide sequence ID" value="NZ_CP035704.1"/>
</dbReference>
<dbReference type="KEGG" id="xbc:ELE36_15480"/>
<keyword evidence="1" id="KW-0472">Membrane</keyword>
<accession>A0A411HMI3</accession>
<protein>
    <recommendedName>
        <fullName evidence="4">DUF3341 domain-containing protein</fullName>
    </recommendedName>
</protein>
<dbReference type="PANTHER" id="PTHR36109">
    <property type="entry name" value="MEMBRANE PROTEIN-RELATED"/>
    <property type="match status" value="1"/>
</dbReference>
<dbReference type="OrthoDB" id="283502at2"/>
<evidence type="ECO:0000313" key="2">
    <source>
        <dbReference type="EMBL" id="QBB71647.1"/>
    </source>
</evidence>
<name>A0A411HMI3_9GAMM</name>
<sequence length="176" mass="17652">MKASVYCTTKTIGQAESIVDELKLAGFTNNDISALLPDKRGTKDFAHEHNTKAPEGATAGGVAGLGVGAALGWLAGIGSLAIPGVGPFIAAGPIMAALGGAAVGTAAGGVIGALVGMGIPEFEAKRYDEKIKTGNILISVHTEDSKQLDIAKDIFKRNHADDISTGSEAKAPAAAA</sequence>
<evidence type="ECO:0000256" key="1">
    <source>
        <dbReference type="SAM" id="Phobius"/>
    </source>
</evidence>
<evidence type="ECO:0008006" key="4">
    <source>
        <dbReference type="Google" id="ProtNLM"/>
    </source>
</evidence>
<organism evidence="2 3">
    <name type="scientific">Pseudolysobacter antarcticus</name>
    <dbReference type="NCBI Taxonomy" id="2511995"/>
    <lineage>
        <taxon>Bacteria</taxon>
        <taxon>Pseudomonadati</taxon>
        <taxon>Pseudomonadota</taxon>
        <taxon>Gammaproteobacteria</taxon>
        <taxon>Lysobacterales</taxon>
        <taxon>Rhodanobacteraceae</taxon>
        <taxon>Pseudolysobacter</taxon>
    </lineage>
</organism>
<keyword evidence="1" id="KW-0812">Transmembrane</keyword>
<feature type="transmembrane region" description="Helical" evidence="1">
    <location>
        <begin position="62"/>
        <end position="82"/>
    </location>
</feature>
<feature type="transmembrane region" description="Helical" evidence="1">
    <location>
        <begin position="88"/>
        <end position="116"/>
    </location>
</feature>
<evidence type="ECO:0000313" key="3">
    <source>
        <dbReference type="Proteomes" id="UP000291562"/>
    </source>
</evidence>